<proteinExistence type="inferred from homology"/>
<dbReference type="PANTHER" id="PTHR33446:SF2">
    <property type="entry name" value="PROTEIN TONB"/>
    <property type="match status" value="1"/>
</dbReference>
<dbReference type="NCBIfam" id="TIGR01352">
    <property type="entry name" value="tonB_Cterm"/>
    <property type="match status" value="1"/>
</dbReference>
<dbReference type="STRING" id="1121013.GCA_000426365_01767"/>
<evidence type="ECO:0000256" key="1">
    <source>
        <dbReference type="ARBA" id="ARBA00004383"/>
    </source>
</evidence>
<keyword evidence="6" id="KW-0812">Transmembrane</keyword>
<keyword evidence="7" id="KW-0653">Protein transport</keyword>
<accession>A0A091BC61</accession>
<gene>
    <name evidence="12" type="ORF">P873_07855</name>
</gene>
<dbReference type="InterPro" id="IPR037682">
    <property type="entry name" value="TonB_C"/>
</dbReference>
<dbReference type="Proteomes" id="UP000029391">
    <property type="component" value="Unassembled WGS sequence"/>
</dbReference>
<dbReference type="SUPFAM" id="SSF74653">
    <property type="entry name" value="TolA/TonB C-terminal domain"/>
    <property type="match status" value="1"/>
</dbReference>
<comment type="similarity">
    <text evidence="2">Belongs to the TonB family.</text>
</comment>
<feature type="compositionally biased region" description="Basic and acidic residues" evidence="10">
    <location>
        <begin position="77"/>
        <end position="87"/>
    </location>
</feature>
<evidence type="ECO:0000256" key="9">
    <source>
        <dbReference type="ARBA" id="ARBA00023136"/>
    </source>
</evidence>
<keyword evidence="3" id="KW-0813">Transport</keyword>
<dbReference type="eggNOG" id="COG0810">
    <property type="taxonomic scope" value="Bacteria"/>
</dbReference>
<dbReference type="Gene3D" id="3.30.1150.10">
    <property type="match status" value="1"/>
</dbReference>
<evidence type="ECO:0000256" key="6">
    <source>
        <dbReference type="ARBA" id="ARBA00022692"/>
    </source>
</evidence>
<evidence type="ECO:0000256" key="2">
    <source>
        <dbReference type="ARBA" id="ARBA00006555"/>
    </source>
</evidence>
<feature type="domain" description="TonB C-terminal" evidence="11">
    <location>
        <begin position="130"/>
        <end position="221"/>
    </location>
</feature>
<evidence type="ECO:0000256" key="7">
    <source>
        <dbReference type="ARBA" id="ARBA00022927"/>
    </source>
</evidence>
<reference evidence="12 13" key="1">
    <citation type="submission" date="2013-09" db="EMBL/GenBank/DDBJ databases">
        <title>Genome sequencing of Arenimonas composti.</title>
        <authorList>
            <person name="Chen F."/>
            <person name="Wang G."/>
        </authorList>
    </citation>
    <scope>NUCLEOTIDE SEQUENCE [LARGE SCALE GENOMIC DNA]</scope>
    <source>
        <strain evidence="12 13">TR7-09</strain>
    </source>
</reference>
<dbReference type="RefSeq" id="WP_026817012.1">
    <property type="nucleotide sequence ID" value="NZ_AUFF01000003.1"/>
</dbReference>
<dbReference type="InterPro" id="IPR006260">
    <property type="entry name" value="TonB/TolA_C"/>
</dbReference>
<evidence type="ECO:0000256" key="10">
    <source>
        <dbReference type="SAM" id="MobiDB-lite"/>
    </source>
</evidence>
<keyword evidence="5" id="KW-0997">Cell inner membrane</keyword>
<evidence type="ECO:0000256" key="3">
    <source>
        <dbReference type="ARBA" id="ARBA00022448"/>
    </source>
</evidence>
<dbReference type="AlphaFoldDB" id="A0A091BC61"/>
<dbReference type="OrthoDB" id="9792439at2"/>
<evidence type="ECO:0000313" key="12">
    <source>
        <dbReference type="EMBL" id="KFN50263.1"/>
    </source>
</evidence>
<keyword evidence="8" id="KW-1133">Transmembrane helix</keyword>
<evidence type="ECO:0000256" key="5">
    <source>
        <dbReference type="ARBA" id="ARBA00022519"/>
    </source>
</evidence>
<organism evidence="12 13">
    <name type="scientific">Arenimonas composti TR7-09 = DSM 18010</name>
    <dbReference type="NCBI Taxonomy" id="1121013"/>
    <lineage>
        <taxon>Bacteria</taxon>
        <taxon>Pseudomonadati</taxon>
        <taxon>Pseudomonadota</taxon>
        <taxon>Gammaproteobacteria</taxon>
        <taxon>Lysobacterales</taxon>
        <taxon>Lysobacteraceae</taxon>
        <taxon>Arenimonas</taxon>
    </lineage>
</organism>
<dbReference type="GO" id="GO:0055085">
    <property type="term" value="P:transmembrane transport"/>
    <property type="evidence" value="ECO:0007669"/>
    <property type="project" value="InterPro"/>
</dbReference>
<evidence type="ECO:0000259" key="11">
    <source>
        <dbReference type="PROSITE" id="PS52015"/>
    </source>
</evidence>
<dbReference type="Pfam" id="PF03544">
    <property type="entry name" value="TonB_C"/>
    <property type="match status" value="1"/>
</dbReference>
<dbReference type="PROSITE" id="PS52015">
    <property type="entry name" value="TONB_CTD"/>
    <property type="match status" value="1"/>
</dbReference>
<keyword evidence="9" id="KW-0472">Membrane</keyword>
<dbReference type="PANTHER" id="PTHR33446">
    <property type="entry name" value="PROTEIN TONB-RELATED"/>
    <property type="match status" value="1"/>
</dbReference>
<dbReference type="GO" id="GO:0015031">
    <property type="term" value="P:protein transport"/>
    <property type="evidence" value="ECO:0007669"/>
    <property type="project" value="UniProtKB-KW"/>
</dbReference>
<evidence type="ECO:0000313" key="13">
    <source>
        <dbReference type="Proteomes" id="UP000029391"/>
    </source>
</evidence>
<dbReference type="GO" id="GO:0098797">
    <property type="term" value="C:plasma membrane protein complex"/>
    <property type="evidence" value="ECO:0007669"/>
    <property type="project" value="TreeGrafter"/>
</dbReference>
<evidence type="ECO:0000256" key="8">
    <source>
        <dbReference type="ARBA" id="ARBA00022989"/>
    </source>
</evidence>
<evidence type="ECO:0000256" key="4">
    <source>
        <dbReference type="ARBA" id="ARBA00022475"/>
    </source>
</evidence>
<protein>
    <recommendedName>
        <fullName evidence="11">TonB C-terminal domain-containing protein</fullName>
    </recommendedName>
</protein>
<comment type="caution">
    <text evidence="12">The sequence shown here is derived from an EMBL/GenBank/DDBJ whole genome shotgun (WGS) entry which is preliminary data.</text>
</comment>
<dbReference type="EMBL" id="AWXU01000021">
    <property type="protein sequence ID" value="KFN50263.1"/>
    <property type="molecule type" value="Genomic_DNA"/>
</dbReference>
<keyword evidence="4" id="KW-1003">Cell membrane</keyword>
<feature type="region of interest" description="Disordered" evidence="10">
    <location>
        <begin position="65"/>
        <end position="106"/>
    </location>
</feature>
<dbReference type="InterPro" id="IPR051045">
    <property type="entry name" value="TonB-dependent_transducer"/>
</dbReference>
<dbReference type="GO" id="GO:0031992">
    <property type="term" value="F:energy transducer activity"/>
    <property type="evidence" value="ECO:0007669"/>
    <property type="project" value="TreeGrafter"/>
</dbReference>
<keyword evidence="13" id="KW-1185">Reference proteome</keyword>
<name>A0A091BC61_9GAMM</name>
<sequence>MVHTAPAPAPFAELDGKRIAGNVGVISLHGLVFAVLMMPSSWQAPAAIDAEPPPVVIEEIVKPEPIRETEPPPPRIEQIRERPRPEVPPRVVEPEAPPVSDAPVFPDGEIYAPPEGEVGPLVDTFEPAAPALVELALDVHPSPRYPRNALRRGEEGLVVLRVRVDEGGHPVEVTIEQSSGHRELDRAARDTVADRWRFRPAMRDGRAVGAWGLVPVRFVLP</sequence>
<comment type="subcellular location">
    <subcellularLocation>
        <location evidence="1">Cell inner membrane</location>
        <topology evidence="1">Single-pass membrane protein</topology>
        <orientation evidence="1">Periplasmic side</orientation>
    </subcellularLocation>
</comment>